<keyword evidence="4" id="KW-1185">Reference proteome</keyword>
<evidence type="ECO:0000313" key="3">
    <source>
        <dbReference type="EMBL" id="KAL2500348.1"/>
    </source>
</evidence>
<dbReference type="InterPro" id="IPR042277">
    <property type="entry name" value="IST1-like"/>
</dbReference>
<dbReference type="EMBL" id="JBFOLJ010000010">
    <property type="protein sequence ID" value="KAL2500348.1"/>
    <property type="molecule type" value="Genomic_DNA"/>
</dbReference>
<dbReference type="GO" id="GO:0004109">
    <property type="term" value="F:coproporphyrinogen oxidase activity"/>
    <property type="evidence" value="ECO:0007669"/>
    <property type="project" value="UniProtKB-EC"/>
</dbReference>
<evidence type="ECO:0000256" key="2">
    <source>
        <dbReference type="ARBA" id="ARBA00049102"/>
    </source>
</evidence>
<gene>
    <name evidence="3" type="ORF">Fot_34196</name>
</gene>
<dbReference type="InterPro" id="IPR036406">
    <property type="entry name" value="Coprogen_oxidase_aer_sf"/>
</dbReference>
<sequence length="123" mass="14185">MEFLGSWARKIINDASILKFASFHIYSSHIKSQLQLQSSSSSEAFYIYMVIKEEFRMTKTRIEIIRKKRNAMQKYLRNDIACLLQNGLDINAYGRVYDCGTTFGFKTGGRIESILVSLPLMAR</sequence>
<dbReference type="PANTHER" id="PTHR12161">
    <property type="entry name" value="IST1 FAMILY MEMBER"/>
    <property type="match status" value="1"/>
</dbReference>
<dbReference type="Gene3D" id="1.20.1260.60">
    <property type="entry name" value="Vacuolar protein sorting-associated protein Ist1"/>
    <property type="match status" value="1"/>
</dbReference>
<evidence type="ECO:0000256" key="1">
    <source>
        <dbReference type="ARBA" id="ARBA00005536"/>
    </source>
</evidence>
<dbReference type="Proteomes" id="UP001604277">
    <property type="component" value="Unassembled WGS sequence"/>
</dbReference>
<organism evidence="3 4">
    <name type="scientific">Forsythia ovata</name>
    <dbReference type="NCBI Taxonomy" id="205694"/>
    <lineage>
        <taxon>Eukaryota</taxon>
        <taxon>Viridiplantae</taxon>
        <taxon>Streptophyta</taxon>
        <taxon>Embryophyta</taxon>
        <taxon>Tracheophyta</taxon>
        <taxon>Spermatophyta</taxon>
        <taxon>Magnoliopsida</taxon>
        <taxon>eudicotyledons</taxon>
        <taxon>Gunneridae</taxon>
        <taxon>Pentapetalae</taxon>
        <taxon>asterids</taxon>
        <taxon>lamiids</taxon>
        <taxon>Lamiales</taxon>
        <taxon>Oleaceae</taxon>
        <taxon>Forsythieae</taxon>
        <taxon>Forsythia</taxon>
    </lineage>
</organism>
<accession>A0ABD1SKU8</accession>
<dbReference type="PANTHER" id="PTHR12161:SF88">
    <property type="entry name" value="REGULATOR OF VPS4 ACTIVITY IN THE MVB PATHWAY PROTEIN"/>
    <property type="match status" value="1"/>
</dbReference>
<comment type="similarity">
    <text evidence="1">Belongs to the IST1 family.</text>
</comment>
<dbReference type="SUPFAM" id="SSF102886">
    <property type="entry name" value="Coproporphyrinogen III oxidase"/>
    <property type="match status" value="1"/>
</dbReference>
<evidence type="ECO:0000313" key="4">
    <source>
        <dbReference type="Proteomes" id="UP001604277"/>
    </source>
</evidence>
<protein>
    <submittedName>
        <fullName evidence="3">Uncharacterized protein</fullName>
    </submittedName>
</protein>
<dbReference type="InterPro" id="IPR001260">
    <property type="entry name" value="Coprogen_oxidase_aer"/>
</dbReference>
<name>A0ABD1SKU8_9LAMI</name>
<dbReference type="PRINTS" id="PR00073">
    <property type="entry name" value="COPRGNOXDASE"/>
</dbReference>
<dbReference type="AlphaFoldDB" id="A0ABD1SKU8"/>
<dbReference type="InterPro" id="IPR005061">
    <property type="entry name" value="Ist1"/>
</dbReference>
<dbReference type="Pfam" id="PF03398">
    <property type="entry name" value="Ist1"/>
    <property type="match status" value="1"/>
</dbReference>
<reference evidence="4" key="1">
    <citation type="submission" date="2024-07" db="EMBL/GenBank/DDBJ databases">
        <title>Two chromosome-level genome assemblies of Korean endemic species Abeliophyllum distichum and Forsythia ovata (Oleaceae).</title>
        <authorList>
            <person name="Jang H."/>
        </authorList>
    </citation>
    <scope>NUCLEOTIDE SEQUENCE [LARGE SCALE GENOMIC DNA]</scope>
</reference>
<comment type="caution">
    <text evidence="3">The sequence shown here is derived from an EMBL/GenBank/DDBJ whole genome shotgun (WGS) entry which is preliminary data.</text>
</comment>
<proteinExistence type="inferred from homology"/>
<comment type="catalytic activity">
    <reaction evidence="2">
        <text>coproporphyrinogen III + O2 + 2 H(+) = protoporphyrinogen IX + 2 CO2 + 2 H2O</text>
        <dbReference type="Rhea" id="RHEA:18257"/>
        <dbReference type="ChEBI" id="CHEBI:15377"/>
        <dbReference type="ChEBI" id="CHEBI:15378"/>
        <dbReference type="ChEBI" id="CHEBI:15379"/>
        <dbReference type="ChEBI" id="CHEBI:16526"/>
        <dbReference type="ChEBI" id="CHEBI:57307"/>
        <dbReference type="ChEBI" id="CHEBI:57309"/>
        <dbReference type="EC" id="1.3.3.3"/>
    </reaction>
</comment>